<sequence length="274" mass="29450">MPYTSRVCSQGETHEQLAWPTAAAVTLVDGGHPPNHVQDRPPHIQEIARHPGNNPHHSWTHITRTLPRHHYLPTSTDQPYNDDVPTAHPAFAVDDPGDHGGGDDPAGVPRVPRVLAASARARPAGRASGRARLRHLLARNGVDFSRTIVAGFSQGAVMALLLGLTLDPPPAGIIMLSGYLPMPGDLGALFGRKGGERRGTIVHWLHGAKDGYFPLPAARRGFQQLQDLGLFAPENLAFSSMADLDHAWSAAELELLIRASLDRFLPAPPTPPPA</sequence>
<dbReference type="Proteomes" id="UP001164743">
    <property type="component" value="Chromosome 4A"/>
</dbReference>
<evidence type="ECO:0000256" key="2">
    <source>
        <dbReference type="ARBA" id="ARBA00012423"/>
    </source>
</evidence>
<comment type="function">
    <text evidence="7">Hydrolyzes fatty acids from S-acylated cysteine residues in proteins with a strong preference for palmitoylated G-alpha proteins over other acyl substrates. Mediates the deacylation of G-alpha proteins such as GPA1 in vivo, but has weak or no activity toward palmitoylated Ras proteins. Has weak lysophospholipase activity in vitro; however such activity may not exist in vivo.</text>
</comment>
<dbReference type="RefSeq" id="XP_053019856.1">
    <property type="nucleotide sequence ID" value="XM_053168670.1"/>
</dbReference>
<evidence type="ECO:0000313" key="11">
    <source>
        <dbReference type="EMBL" id="WAQ84301.1"/>
    </source>
</evidence>
<evidence type="ECO:0000256" key="4">
    <source>
        <dbReference type="ARBA" id="ARBA00022487"/>
    </source>
</evidence>
<evidence type="ECO:0000313" key="12">
    <source>
        <dbReference type="Proteomes" id="UP001164743"/>
    </source>
</evidence>
<dbReference type="GeneID" id="77809565"/>
<dbReference type="InterPro" id="IPR029058">
    <property type="entry name" value="AB_hydrolase_fold"/>
</dbReference>
<protein>
    <recommendedName>
        <fullName evidence="3">Acyl-protein thioesterase 1</fullName>
        <ecNumber evidence="2">3.1.2.22</ecNumber>
    </recommendedName>
    <alternativeName>
        <fullName evidence="8">Palmitoyl-protein hydrolase</fullName>
    </alternativeName>
</protein>
<reference evidence="11" key="1">
    <citation type="submission" date="2022-10" db="EMBL/GenBank/DDBJ databases">
        <title>Puccinia triticina Genome sequencing and assembly.</title>
        <authorList>
            <person name="Li C."/>
        </authorList>
    </citation>
    <scope>NUCLEOTIDE SEQUENCE</scope>
    <source>
        <strain evidence="11">Pt15</strain>
    </source>
</reference>
<comment type="catalytic activity">
    <reaction evidence="9">
        <text>S-hexadecanoyl-L-cysteinyl-[protein] + H2O = L-cysteinyl-[protein] + hexadecanoate + H(+)</text>
        <dbReference type="Rhea" id="RHEA:19233"/>
        <dbReference type="Rhea" id="RHEA-COMP:10131"/>
        <dbReference type="Rhea" id="RHEA-COMP:11032"/>
        <dbReference type="ChEBI" id="CHEBI:7896"/>
        <dbReference type="ChEBI" id="CHEBI:15377"/>
        <dbReference type="ChEBI" id="CHEBI:15378"/>
        <dbReference type="ChEBI" id="CHEBI:29950"/>
        <dbReference type="ChEBI" id="CHEBI:74151"/>
        <dbReference type="EC" id="3.1.2.22"/>
    </reaction>
</comment>
<evidence type="ECO:0000256" key="9">
    <source>
        <dbReference type="ARBA" id="ARBA00047337"/>
    </source>
</evidence>
<accession>A0ABY7CGF2</accession>
<gene>
    <name evidence="11" type="ORF">PtA15_4A754</name>
</gene>
<name>A0ABY7CGF2_9BASI</name>
<evidence type="ECO:0000256" key="6">
    <source>
        <dbReference type="ARBA" id="ARBA00022832"/>
    </source>
</evidence>
<dbReference type="EC" id="3.1.2.22" evidence="2"/>
<dbReference type="EMBL" id="CP110424">
    <property type="protein sequence ID" value="WAQ84301.1"/>
    <property type="molecule type" value="Genomic_DNA"/>
</dbReference>
<dbReference type="PANTHER" id="PTHR10655">
    <property type="entry name" value="LYSOPHOSPHOLIPASE-RELATED"/>
    <property type="match status" value="1"/>
</dbReference>
<feature type="domain" description="Phospholipase/carboxylesterase/thioesterase" evidence="10">
    <location>
        <begin position="139"/>
        <end position="255"/>
    </location>
</feature>
<keyword evidence="6" id="KW-0276">Fatty acid metabolism</keyword>
<dbReference type="InterPro" id="IPR050565">
    <property type="entry name" value="LYPA1-2/EST-like"/>
</dbReference>
<evidence type="ECO:0000256" key="1">
    <source>
        <dbReference type="ARBA" id="ARBA00006499"/>
    </source>
</evidence>
<keyword evidence="5" id="KW-0378">Hydrolase</keyword>
<keyword evidence="12" id="KW-1185">Reference proteome</keyword>
<dbReference type="Gene3D" id="3.40.50.1820">
    <property type="entry name" value="alpha/beta hydrolase"/>
    <property type="match status" value="1"/>
</dbReference>
<evidence type="ECO:0000259" key="10">
    <source>
        <dbReference type="Pfam" id="PF02230"/>
    </source>
</evidence>
<dbReference type="InterPro" id="IPR003140">
    <property type="entry name" value="PLipase/COase/thioEstase"/>
</dbReference>
<evidence type="ECO:0000256" key="5">
    <source>
        <dbReference type="ARBA" id="ARBA00022801"/>
    </source>
</evidence>
<keyword evidence="6" id="KW-0443">Lipid metabolism</keyword>
<evidence type="ECO:0000256" key="7">
    <source>
        <dbReference type="ARBA" id="ARBA00029392"/>
    </source>
</evidence>
<organism evidence="11 12">
    <name type="scientific">Puccinia triticina</name>
    <dbReference type="NCBI Taxonomy" id="208348"/>
    <lineage>
        <taxon>Eukaryota</taxon>
        <taxon>Fungi</taxon>
        <taxon>Dikarya</taxon>
        <taxon>Basidiomycota</taxon>
        <taxon>Pucciniomycotina</taxon>
        <taxon>Pucciniomycetes</taxon>
        <taxon>Pucciniales</taxon>
        <taxon>Pucciniaceae</taxon>
        <taxon>Puccinia</taxon>
    </lineage>
</organism>
<keyword evidence="4" id="KW-0719">Serine esterase</keyword>
<evidence type="ECO:0000256" key="8">
    <source>
        <dbReference type="ARBA" id="ARBA00031195"/>
    </source>
</evidence>
<evidence type="ECO:0000256" key="3">
    <source>
        <dbReference type="ARBA" id="ARBA00014923"/>
    </source>
</evidence>
<comment type="similarity">
    <text evidence="1">Belongs to the AB hydrolase superfamily. AB hydrolase 2 family.</text>
</comment>
<dbReference type="SUPFAM" id="SSF53474">
    <property type="entry name" value="alpha/beta-Hydrolases"/>
    <property type="match status" value="1"/>
</dbReference>
<proteinExistence type="inferred from homology"/>
<dbReference type="PANTHER" id="PTHR10655:SF17">
    <property type="entry name" value="LYSOPHOSPHOLIPASE-LIKE PROTEIN 1"/>
    <property type="match status" value="1"/>
</dbReference>
<dbReference type="Pfam" id="PF02230">
    <property type="entry name" value="Abhydrolase_2"/>
    <property type="match status" value="1"/>
</dbReference>